<reference evidence="8 9" key="1">
    <citation type="submission" date="2016-04" db="EMBL/GenBank/DDBJ databases">
        <title>The genome of Intoshia linei affirms orthonectids as highly simplified spiralians.</title>
        <authorList>
            <person name="Mikhailov K.V."/>
            <person name="Slusarev G.S."/>
            <person name="Nikitin M.A."/>
            <person name="Logacheva M.D."/>
            <person name="Penin A."/>
            <person name="Aleoshin V."/>
            <person name="Panchin Y.V."/>
        </authorList>
    </citation>
    <scope>NUCLEOTIDE SEQUENCE [LARGE SCALE GENOMIC DNA]</scope>
    <source>
        <strain evidence="8">Intl2013</strain>
        <tissue evidence="8">Whole animal</tissue>
    </source>
</reference>
<keyword evidence="9" id="KW-1185">Reference proteome</keyword>
<comment type="catalytic activity">
    <reaction evidence="4">
        <text>O-phospho-L-seryl-[protein] + H2O = L-seryl-[protein] + phosphate</text>
        <dbReference type="Rhea" id="RHEA:20629"/>
        <dbReference type="Rhea" id="RHEA-COMP:9863"/>
        <dbReference type="Rhea" id="RHEA-COMP:11604"/>
        <dbReference type="ChEBI" id="CHEBI:15377"/>
        <dbReference type="ChEBI" id="CHEBI:29999"/>
        <dbReference type="ChEBI" id="CHEBI:43474"/>
        <dbReference type="ChEBI" id="CHEBI:83421"/>
        <dbReference type="EC" id="3.1.3.16"/>
    </reaction>
</comment>
<evidence type="ECO:0000256" key="4">
    <source>
        <dbReference type="ARBA" id="ARBA00047761"/>
    </source>
</evidence>
<accession>A0A177BCW5</accession>
<dbReference type="Pfam" id="PF00782">
    <property type="entry name" value="DSPc"/>
    <property type="match status" value="1"/>
</dbReference>
<dbReference type="GO" id="GO:0005829">
    <property type="term" value="C:cytosol"/>
    <property type="evidence" value="ECO:0007669"/>
    <property type="project" value="TreeGrafter"/>
</dbReference>
<dbReference type="InterPro" id="IPR000387">
    <property type="entry name" value="Tyr_Pase_dom"/>
</dbReference>
<dbReference type="PROSITE" id="PS00383">
    <property type="entry name" value="TYR_PHOSPHATASE_1"/>
    <property type="match status" value="1"/>
</dbReference>
<comment type="similarity">
    <text evidence="1">Belongs to the protein-tyrosine phosphatase family. Non-receptor class dual specificity subfamily.</text>
</comment>
<dbReference type="InterPro" id="IPR020422">
    <property type="entry name" value="TYR_PHOSPHATASE_DUAL_dom"/>
</dbReference>
<evidence type="ECO:0000259" key="7">
    <source>
        <dbReference type="PROSITE" id="PS50056"/>
    </source>
</evidence>
<evidence type="ECO:0000256" key="5">
    <source>
        <dbReference type="ARBA" id="ARBA00048336"/>
    </source>
</evidence>
<dbReference type="GO" id="GO:0007165">
    <property type="term" value="P:signal transduction"/>
    <property type="evidence" value="ECO:0007669"/>
    <property type="project" value="TreeGrafter"/>
</dbReference>
<feature type="domain" description="Tyrosine specific protein phosphatases" evidence="7">
    <location>
        <begin position="46"/>
        <end position="123"/>
    </location>
</feature>
<evidence type="ECO:0000313" key="9">
    <source>
        <dbReference type="Proteomes" id="UP000078046"/>
    </source>
</evidence>
<dbReference type="Proteomes" id="UP000078046">
    <property type="component" value="Unassembled WGS sequence"/>
</dbReference>
<comment type="catalytic activity">
    <reaction evidence="5">
        <text>O-phospho-L-threonyl-[protein] + H2O = L-threonyl-[protein] + phosphate</text>
        <dbReference type="Rhea" id="RHEA:47004"/>
        <dbReference type="Rhea" id="RHEA-COMP:11060"/>
        <dbReference type="Rhea" id="RHEA-COMP:11605"/>
        <dbReference type="ChEBI" id="CHEBI:15377"/>
        <dbReference type="ChEBI" id="CHEBI:30013"/>
        <dbReference type="ChEBI" id="CHEBI:43474"/>
        <dbReference type="ChEBI" id="CHEBI:61977"/>
        <dbReference type="EC" id="3.1.3.16"/>
    </reaction>
</comment>
<name>A0A177BCW5_9BILA</name>
<dbReference type="OrthoDB" id="9979246at2759"/>
<organism evidence="8 9">
    <name type="scientific">Intoshia linei</name>
    <dbReference type="NCBI Taxonomy" id="1819745"/>
    <lineage>
        <taxon>Eukaryota</taxon>
        <taxon>Metazoa</taxon>
        <taxon>Spiralia</taxon>
        <taxon>Lophotrochozoa</taxon>
        <taxon>Mesozoa</taxon>
        <taxon>Orthonectida</taxon>
        <taxon>Rhopaluridae</taxon>
        <taxon>Intoshia</taxon>
    </lineage>
</organism>
<dbReference type="Gene3D" id="3.90.190.10">
    <property type="entry name" value="Protein tyrosine phosphatase superfamily"/>
    <property type="match status" value="1"/>
</dbReference>
<dbReference type="PROSITE" id="PS50054">
    <property type="entry name" value="TYR_PHOSPHATASE_DUAL"/>
    <property type="match status" value="1"/>
</dbReference>
<feature type="domain" description="Tyrosine-protein phosphatase" evidence="6">
    <location>
        <begin position="4"/>
        <end position="144"/>
    </location>
</feature>
<proteinExistence type="inferred from homology"/>
<evidence type="ECO:0000256" key="2">
    <source>
        <dbReference type="ARBA" id="ARBA00022801"/>
    </source>
</evidence>
<evidence type="ECO:0000259" key="6">
    <source>
        <dbReference type="PROSITE" id="PS50054"/>
    </source>
</evidence>
<evidence type="ECO:0000313" key="8">
    <source>
        <dbReference type="EMBL" id="OAF72050.1"/>
    </source>
</evidence>
<keyword evidence="3" id="KW-0904">Protein phosphatase</keyword>
<dbReference type="CDD" id="cd14498">
    <property type="entry name" value="DSP"/>
    <property type="match status" value="1"/>
</dbReference>
<dbReference type="PANTHER" id="PTHR45948:SF2">
    <property type="entry name" value="DUAL SPECIFICITY PROTEIN PHOSPHATASE"/>
    <property type="match status" value="1"/>
</dbReference>
<sequence length="169" mass="19148">MGVPMTKVMPNLYIGNIRDALNREQLKIHNITHILAIHDRAKNMHENFVYHIVNVSDNCKTKISHVLPGCIKFIHNARVNNKCVLVHCLAGISRSSSVIIAYIMVILKCSFDHALAILREIRPVAKPNIYFALQLKNIDVDMVNLKVNESDKIQLESILKSGKKQQTLT</sequence>
<comment type="caution">
    <text evidence="8">The sequence shown here is derived from an EMBL/GenBank/DDBJ whole genome shotgun (WGS) entry which is preliminary data.</text>
</comment>
<keyword evidence="2" id="KW-0378">Hydrolase</keyword>
<dbReference type="InterPro" id="IPR029021">
    <property type="entry name" value="Prot-tyrosine_phosphatase-like"/>
</dbReference>
<dbReference type="SMART" id="SM00195">
    <property type="entry name" value="DSPc"/>
    <property type="match status" value="1"/>
</dbReference>
<dbReference type="InterPro" id="IPR016130">
    <property type="entry name" value="Tyr_Pase_AS"/>
</dbReference>
<dbReference type="EMBL" id="LWCA01000007">
    <property type="protein sequence ID" value="OAF72050.1"/>
    <property type="molecule type" value="Genomic_DNA"/>
</dbReference>
<dbReference type="PROSITE" id="PS50056">
    <property type="entry name" value="TYR_PHOSPHATASE_2"/>
    <property type="match status" value="1"/>
</dbReference>
<protein>
    <submittedName>
        <fullName evidence="8">Uncharacterized protein</fullName>
    </submittedName>
</protein>
<dbReference type="InterPro" id="IPR000340">
    <property type="entry name" value="Dual-sp_phosphatase_cat-dom"/>
</dbReference>
<dbReference type="SUPFAM" id="SSF52799">
    <property type="entry name" value="(Phosphotyrosine protein) phosphatases II"/>
    <property type="match status" value="1"/>
</dbReference>
<evidence type="ECO:0000256" key="3">
    <source>
        <dbReference type="ARBA" id="ARBA00022912"/>
    </source>
</evidence>
<dbReference type="AlphaFoldDB" id="A0A177BCW5"/>
<dbReference type="PANTHER" id="PTHR45948">
    <property type="entry name" value="DUAL SPECIFICITY PROTEIN PHOSPHATASE DDB_G0269404-RELATED"/>
    <property type="match status" value="1"/>
</dbReference>
<dbReference type="GO" id="GO:0004722">
    <property type="term" value="F:protein serine/threonine phosphatase activity"/>
    <property type="evidence" value="ECO:0007669"/>
    <property type="project" value="UniProtKB-EC"/>
</dbReference>
<evidence type="ECO:0000256" key="1">
    <source>
        <dbReference type="ARBA" id="ARBA00008601"/>
    </source>
</evidence>
<dbReference type="GO" id="GO:0004725">
    <property type="term" value="F:protein tyrosine phosphatase activity"/>
    <property type="evidence" value="ECO:0007669"/>
    <property type="project" value="TreeGrafter"/>
</dbReference>
<gene>
    <name evidence="8" type="ORF">A3Q56_00181</name>
</gene>